<evidence type="ECO:0000256" key="2">
    <source>
        <dbReference type="ARBA" id="ARBA00007193"/>
    </source>
</evidence>
<dbReference type="PANTHER" id="PTHR11690:SF237">
    <property type="entry name" value="PICKPOCKET 16-RELATED"/>
    <property type="match status" value="1"/>
</dbReference>
<dbReference type="GO" id="GO:0015280">
    <property type="term" value="F:ligand-gated sodium channel activity"/>
    <property type="evidence" value="ECO:0007669"/>
    <property type="project" value="TreeGrafter"/>
</dbReference>
<comment type="similarity">
    <text evidence="2 12">Belongs to the amiloride-sensitive sodium channel (TC 1.A.6) family.</text>
</comment>
<dbReference type="GO" id="GO:0005886">
    <property type="term" value="C:plasma membrane"/>
    <property type="evidence" value="ECO:0007669"/>
    <property type="project" value="TreeGrafter"/>
</dbReference>
<evidence type="ECO:0000256" key="10">
    <source>
        <dbReference type="ARBA" id="ARBA00023201"/>
    </source>
</evidence>
<dbReference type="OrthoDB" id="6819496at2759"/>
<keyword evidence="8 12" id="KW-0406">Ion transport</keyword>
<evidence type="ECO:0000256" key="5">
    <source>
        <dbReference type="ARBA" id="ARBA00022692"/>
    </source>
</evidence>
<feature type="transmembrane region" description="Helical" evidence="13">
    <location>
        <begin position="171"/>
        <end position="198"/>
    </location>
</feature>
<evidence type="ECO:0000256" key="13">
    <source>
        <dbReference type="SAM" id="Phobius"/>
    </source>
</evidence>
<dbReference type="Pfam" id="PF00858">
    <property type="entry name" value="ASC"/>
    <property type="match status" value="1"/>
</dbReference>
<evidence type="ECO:0000256" key="3">
    <source>
        <dbReference type="ARBA" id="ARBA00022448"/>
    </source>
</evidence>
<evidence type="ECO:0000256" key="7">
    <source>
        <dbReference type="ARBA" id="ARBA00023053"/>
    </source>
</evidence>
<comment type="subcellular location">
    <subcellularLocation>
        <location evidence="1">Membrane</location>
        <topology evidence="1">Multi-pass membrane protein</topology>
    </subcellularLocation>
</comment>
<keyword evidence="11 12" id="KW-0407">Ion channel</keyword>
<keyword evidence="7" id="KW-0915">Sodium</keyword>
<evidence type="ECO:0000256" key="11">
    <source>
        <dbReference type="ARBA" id="ARBA00023303"/>
    </source>
</evidence>
<evidence type="ECO:0000256" key="6">
    <source>
        <dbReference type="ARBA" id="ARBA00022989"/>
    </source>
</evidence>
<dbReference type="AlphaFoldDB" id="A0A0T6B4T3"/>
<dbReference type="Gene3D" id="1.10.287.820">
    <property type="entry name" value="Acid-sensing ion channel domain"/>
    <property type="match status" value="1"/>
</dbReference>
<keyword evidence="10 12" id="KW-0739">Sodium transport</keyword>
<gene>
    <name evidence="14" type="ORF">AMK59_4614</name>
</gene>
<keyword evidence="6 13" id="KW-1133">Transmembrane helix</keyword>
<name>A0A0T6B4T3_9SCAR</name>
<keyword evidence="5 12" id="KW-0812">Transmembrane</keyword>
<reference evidence="14 15" key="1">
    <citation type="submission" date="2015-09" db="EMBL/GenBank/DDBJ databases">
        <title>Draft genome of the scarab beetle Oryctes borbonicus.</title>
        <authorList>
            <person name="Meyer J.M."/>
            <person name="Markov G.V."/>
            <person name="Baskaran P."/>
            <person name="Herrmann M."/>
            <person name="Sommer R.J."/>
            <person name="Roedelsperger C."/>
        </authorList>
    </citation>
    <scope>NUCLEOTIDE SEQUENCE [LARGE SCALE GENOMIC DNA]</scope>
    <source>
        <strain evidence="14">OB123</strain>
        <tissue evidence="14">Whole animal</tissue>
    </source>
</reference>
<keyword evidence="3 12" id="KW-0813">Transport</keyword>
<evidence type="ECO:0000313" key="14">
    <source>
        <dbReference type="EMBL" id="KRT82197.1"/>
    </source>
</evidence>
<evidence type="ECO:0000256" key="8">
    <source>
        <dbReference type="ARBA" id="ARBA00023065"/>
    </source>
</evidence>
<keyword evidence="4 12" id="KW-0894">Sodium channel</keyword>
<dbReference type="Gene3D" id="1.10.287.770">
    <property type="entry name" value="YojJ-like"/>
    <property type="match status" value="1"/>
</dbReference>
<accession>A0A0T6B4T3</accession>
<protein>
    <submittedName>
        <fullName evidence="14">Ion channel</fullName>
    </submittedName>
</protein>
<dbReference type="PANTHER" id="PTHR11690">
    <property type="entry name" value="AMILORIDE-SENSITIVE SODIUM CHANNEL-RELATED"/>
    <property type="match status" value="1"/>
</dbReference>
<dbReference type="EMBL" id="LJIG01009879">
    <property type="protein sequence ID" value="KRT82197.1"/>
    <property type="molecule type" value="Genomic_DNA"/>
</dbReference>
<keyword evidence="9 13" id="KW-0472">Membrane</keyword>
<comment type="caution">
    <text evidence="14">The sequence shown here is derived from an EMBL/GenBank/DDBJ whole genome shotgun (WGS) entry which is preliminary data.</text>
</comment>
<evidence type="ECO:0000256" key="9">
    <source>
        <dbReference type="ARBA" id="ARBA00023136"/>
    </source>
</evidence>
<evidence type="ECO:0000256" key="4">
    <source>
        <dbReference type="ARBA" id="ARBA00022461"/>
    </source>
</evidence>
<dbReference type="InterPro" id="IPR001873">
    <property type="entry name" value="ENaC"/>
</dbReference>
<dbReference type="Proteomes" id="UP000051574">
    <property type="component" value="Unassembled WGS sequence"/>
</dbReference>
<sequence length="223" mass="25724">MDVSVEVNIFKGNRDLKYLKDVTRLCWFHNEGNLKWTGIYDHLTCFNECKAEYIFKICDCIPFFYAFKGDEKICTFKDISCLIHNRSLFNNVLLTSNREEGNNFAPTVESITGTRFCYCLPSCDDVLYVLHKDKKVDMKLQNTTTCDLFVYFNNVSGILRLRTVHVTWDTLLAIIGGLFGLCMGGSVVTILELIFFFLQAIFRKSTINSKEDANKQQKTLFCN</sequence>
<evidence type="ECO:0000256" key="1">
    <source>
        <dbReference type="ARBA" id="ARBA00004141"/>
    </source>
</evidence>
<organism evidence="14 15">
    <name type="scientific">Oryctes borbonicus</name>
    <dbReference type="NCBI Taxonomy" id="1629725"/>
    <lineage>
        <taxon>Eukaryota</taxon>
        <taxon>Metazoa</taxon>
        <taxon>Ecdysozoa</taxon>
        <taxon>Arthropoda</taxon>
        <taxon>Hexapoda</taxon>
        <taxon>Insecta</taxon>
        <taxon>Pterygota</taxon>
        <taxon>Neoptera</taxon>
        <taxon>Endopterygota</taxon>
        <taxon>Coleoptera</taxon>
        <taxon>Polyphaga</taxon>
        <taxon>Scarabaeiformia</taxon>
        <taxon>Scarabaeidae</taxon>
        <taxon>Dynastinae</taxon>
        <taxon>Oryctes</taxon>
    </lineage>
</organism>
<evidence type="ECO:0000256" key="12">
    <source>
        <dbReference type="RuleBase" id="RU000679"/>
    </source>
</evidence>
<proteinExistence type="inferred from homology"/>
<evidence type="ECO:0000313" key="15">
    <source>
        <dbReference type="Proteomes" id="UP000051574"/>
    </source>
</evidence>
<keyword evidence="15" id="KW-1185">Reference proteome</keyword>